<organism evidence="1 2">
    <name type="scientific">Streptomyces doudnae</name>
    <dbReference type="NCBI Taxonomy" id="3075536"/>
    <lineage>
        <taxon>Bacteria</taxon>
        <taxon>Bacillati</taxon>
        <taxon>Actinomycetota</taxon>
        <taxon>Actinomycetes</taxon>
        <taxon>Kitasatosporales</taxon>
        <taxon>Streptomycetaceae</taxon>
        <taxon>Streptomyces</taxon>
    </lineage>
</organism>
<dbReference type="InterPro" id="IPR048000">
    <property type="entry name" value="TnsA-like"/>
</dbReference>
<evidence type="ECO:0000313" key="2">
    <source>
        <dbReference type="Proteomes" id="UP001183535"/>
    </source>
</evidence>
<proteinExistence type="predicted"/>
<dbReference type="EMBL" id="JAVRES010000044">
    <property type="protein sequence ID" value="MDT0440367.1"/>
    <property type="molecule type" value="Genomic_DNA"/>
</dbReference>
<keyword evidence="2" id="KW-1185">Reference proteome</keyword>
<evidence type="ECO:0000313" key="1">
    <source>
        <dbReference type="EMBL" id="MDT0440367.1"/>
    </source>
</evidence>
<dbReference type="Proteomes" id="UP001183535">
    <property type="component" value="Unassembled WGS sequence"/>
</dbReference>
<dbReference type="AlphaFoldDB" id="A0ABD5F1U0"/>
<reference evidence="2" key="1">
    <citation type="submission" date="2023-07" db="EMBL/GenBank/DDBJ databases">
        <title>30 novel species of actinomycetes from the DSMZ collection.</title>
        <authorList>
            <person name="Nouioui I."/>
        </authorList>
    </citation>
    <scope>NUCLEOTIDE SEQUENCE [LARGE SCALE GENOMIC DNA]</scope>
    <source>
        <strain evidence="2">DSM 41981</strain>
    </source>
</reference>
<protein>
    <submittedName>
        <fullName evidence="1">TnsA-like heteromeric transposase endonuclease subunit</fullName>
    </submittedName>
</protein>
<comment type="caution">
    <text evidence="1">The sequence shown here is derived from an EMBL/GenBank/DDBJ whole genome shotgun (WGS) entry which is preliminary data.</text>
</comment>
<dbReference type="NCBIfam" id="NF033179">
    <property type="entry name" value="TnsA_like_Actin"/>
    <property type="match status" value="1"/>
</dbReference>
<accession>A0ABD5F1U0</accession>
<sequence length="251" mass="27118">MRSAEWDAAGAGPADVGAVDVRFLAAGGATECSPWPAAADVAFERCPPLRPFPVRKGKRMAPGWWWSATTGGLVHYGSGAMRLHLMLLDRDPRVQGLASQPLELRWRAPEGGRTHVPQVMLRLTDGQGVLADCTAAGELSGRQRSLAAVVGEVCAGVGWRYWVLGPVDPVYRANVTWLAGYRHPRYRAGQQLAAALRESFASRTPLWEGVRQTGDPMVVLPALFHALWAGQLSADLGAPMHERMPVWAPAA</sequence>
<name>A0ABD5F1U0_9ACTN</name>
<gene>
    <name evidence="1" type="ORF">RM877_37605</name>
</gene>